<evidence type="ECO:0000313" key="1">
    <source>
        <dbReference type="EMBL" id="ERL54976.1"/>
    </source>
</evidence>
<proteinExistence type="predicted"/>
<gene>
    <name evidence="1" type="ORF">M917_2322</name>
</gene>
<keyword evidence="2" id="KW-1185">Reference proteome</keyword>
<organism evidence="1 2">
    <name type="scientific">Psychrobacter aquaticus CMS 56</name>
    <dbReference type="NCBI Taxonomy" id="1354303"/>
    <lineage>
        <taxon>Bacteria</taxon>
        <taxon>Pseudomonadati</taxon>
        <taxon>Pseudomonadota</taxon>
        <taxon>Gammaproteobacteria</taxon>
        <taxon>Moraxellales</taxon>
        <taxon>Moraxellaceae</taxon>
        <taxon>Psychrobacter</taxon>
    </lineage>
</organism>
<sequence length="75" mass="8369">MLEQSLKDFINKECGGIPAVAKKVKLSERAIYKWASNGSLPRTEYSDETKYSKALSDISGVPVDQIKESFKPRSC</sequence>
<protein>
    <submittedName>
        <fullName evidence="1">Uncharacterized protein</fullName>
    </submittedName>
</protein>
<dbReference type="PATRIC" id="fig|1354303.4.peg.2288"/>
<dbReference type="EMBL" id="AUSW01000034">
    <property type="protein sequence ID" value="ERL54976.1"/>
    <property type="molecule type" value="Genomic_DNA"/>
</dbReference>
<dbReference type="eggNOG" id="ENOG5033CHZ">
    <property type="taxonomic scope" value="Bacteria"/>
</dbReference>
<dbReference type="RefSeq" id="WP_021814945.1">
    <property type="nucleotide sequence ID" value="NZ_AUSW01000034.1"/>
</dbReference>
<dbReference type="Proteomes" id="UP000016761">
    <property type="component" value="Unassembled WGS sequence"/>
</dbReference>
<accession>U4T484</accession>
<reference evidence="1 2" key="1">
    <citation type="journal article" date="2013" name="Genome Announc.">
        <title>Draft Genome Sequence of Psychrobacter aquaticus Strain CMS 56T, Isolated from a Cyanobacterial Mat Sample Collected from Water Bodies in the McMurdo Dry Valley Region of Antarctica.</title>
        <authorList>
            <person name="Reddy G.S."/>
            <person name="Ara S."/>
            <person name="Singh A."/>
            <person name="Kumar Pinnaka A."/>
            <person name="Shivaji S."/>
        </authorList>
    </citation>
    <scope>NUCLEOTIDE SEQUENCE [LARGE SCALE GENOMIC DNA]</scope>
    <source>
        <strain evidence="1 2">CMS 56</strain>
    </source>
</reference>
<dbReference type="AlphaFoldDB" id="U4T484"/>
<dbReference type="OrthoDB" id="5917957at2"/>
<evidence type="ECO:0000313" key="2">
    <source>
        <dbReference type="Proteomes" id="UP000016761"/>
    </source>
</evidence>
<name>U4T484_9GAMM</name>
<dbReference type="STRING" id="1354303.M917_2322"/>
<comment type="caution">
    <text evidence="1">The sequence shown here is derived from an EMBL/GenBank/DDBJ whole genome shotgun (WGS) entry which is preliminary data.</text>
</comment>